<dbReference type="InterPro" id="IPR014710">
    <property type="entry name" value="RmlC-like_jellyroll"/>
</dbReference>
<evidence type="ECO:0000256" key="1">
    <source>
        <dbReference type="ARBA" id="ARBA00023015"/>
    </source>
</evidence>
<dbReference type="PROSITE" id="PS50042">
    <property type="entry name" value="CNMP_BINDING_3"/>
    <property type="match status" value="1"/>
</dbReference>
<feature type="region of interest" description="Disordered" evidence="4">
    <location>
        <begin position="1"/>
        <end position="20"/>
    </location>
</feature>
<evidence type="ECO:0000256" key="2">
    <source>
        <dbReference type="ARBA" id="ARBA00023125"/>
    </source>
</evidence>
<dbReference type="GO" id="GO:0005829">
    <property type="term" value="C:cytosol"/>
    <property type="evidence" value="ECO:0007669"/>
    <property type="project" value="TreeGrafter"/>
</dbReference>
<dbReference type="InterPro" id="IPR050397">
    <property type="entry name" value="Env_Response_Regulators"/>
</dbReference>
<dbReference type="AlphaFoldDB" id="A0A515DGV2"/>
<dbReference type="PRINTS" id="PR00034">
    <property type="entry name" value="HTHCRP"/>
</dbReference>
<dbReference type="Pfam" id="PF00027">
    <property type="entry name" value="cNMP_binding"/>
    <property type="match status" value="1"/>
</dbReference>
<name>A0A515DGV2_9BURK</name>
<accession>A0A515DGV2</accession>
<proteinExistence type="predicted"/>
<feature type="domain" description="HTH crp-type" evidence="6">
    <location>
        <begin position="186"/>
        <end position="259"/>
    </location>
</feature>
<evidence type="ECO:0000256" key="3">
    <source>
        <dbReference type="ARBA" id="ARBA00023163"/>
    </source>
</evidence>
<sequence>MHSNNQEKATPRAGVESPVVPGTILPRQAWPGMTPAVPPTSEGAGHHLRDYFLPRGMSDADLECLESLALNRRKVRSAQTLYREGDPFVFVYLVRSGTLKSSLAMADGGERVNGFYMAGELTGLDAVAYGRHASSATALEDTEVSAIPYAQLAKLAAGNADMQGLVARLMSREIVREHSHALLSQLRAEGRLAAFLLNLSRRLKARGYSLSEFHLRMTRADIGSYLGLKLETVSRTFSIFQQQRLLEVNARHIHIIDRDALTRVFETHAHDDAWQKPER</sequence>
<keyword evidence="2" id="KW-0238">DNA-binding</keyword>
<dbReference type="PANTHER" id="PTHR24567">
    <property type="entry name" value="CRP FAMILY TRANSCRIPTIONAL REGULATORY PROTEIN"/>
    <property type="match status" value="1"/>
</dbReference>
<dbReference type="InterPro" id="IPR036390">
    <property type="entry name" value="WH_DNA-bd_sf"/>
</dbReference>
<organism evidence="7 8">
    <name type="scientific">Rhodoferax sediminis</name>
    <dbReference type="NCBI Taxonomy" id="2509614"/>
    <lineage>
        <taxon>Bacteria</taxon>
        <taxon>Pseudomonadati</taxon>
        <taxon>Pseudomonadota</taxon>
        <taxon>Betaproteobacteria</taxon>
        <taxon>Burkholderiales</taxon>
        <taxon>Comamonadaceae</taxon>
        <taxon>Rhodoferax</taxon>
    </lineage>
</organism>
<dbReference type="Pfam" id="PF13545">
    <property type="entry name" value="HTH_Crp_2"/>
    <property type="match status" value="1"/>
</dbReference>
<keyword evidence="3" id="KW-0804">Transcription</keyword>
<evidence type="ECO:0000259" key="5">
    <source>
        <dbReference type="PROSITE" id="PS50042"/>
    </source>
</evidence>
<dbReference type="InterPro" id="IPR018490">
    <property type="entry name" value="cNMP-bd_dom_sf"/>
</dbReference>
<dbReference type="SMART" id="SM00100">
    <property type="entry name" value="cNMP"/>
    <property type="match status" value="1"/>
</dbReference>
<dbReference type="PROSITE" id="PS51063">
    <property type="entry name" value="HTH_CRP_2"/>
    <property type="match status" value="1"/>
</dbReference>
<reference evidence="7 8" key="1">
    <citation type="submission" date="2019-01" db="EMBL/GenBank/DDBJ databases">
        <title>Genomic insights into a novel species Rhodoferax sp.</title>
        <authorList>
            <person name="Jin L."/>
        </authorList>
    </citation>
    <scope>NUCLEOTIDE SEQUENCE [LARGE SCALE GENOMIC DNA]</scope>
    <source>
        <strain evidence="7 8">CHu59-6-5</strain>
    </source>
</reference>
<dbReference type="GO" id="GO:0003700">
    <property type="term" value="F:DNA-binding transcription factor activity"/>
    <property type="evidence" value="ECO:0007669"/>
    <property type="project" value="TreeGrafter"/>
</dbReference>
<dbReference type="Gene3D" id="2.60.120.10">
    <property type="entry name" value="Jelly Rolls"/>
    <property type="match status" value="1"/>
</dbReference>
<dbReference type="Proteomes" id="UP000316798">
    <property type="component" value="Chromosome"/>
</dbReference>
<dbReference type="EMBL" id="CP035503">
    <property type="protein sequence ID" value="QDL39630.1"/>
    <property type="molecule type" value="Genomic_DNA"/>
</dbReference>
<dbReference type="CDD" id="cd00038">
    <property type="entry name" value="CAP_ED"/>
    <property type="match status" value="1"/>
</dbReference>
<evidence type="ECO:0000313" key="7">
    <source>
        <dbReference type="EMBL" id="QDL39630.1"/>
    </source>
</evidence>
<dbReference type="OrthoDB" id="7643467at2"/>
<evidence type="ECO:0000313" key="8">
    <source>
        <dbReference type="Proteomes" id="UP000316798"/>
    </source>
</evidence>
<dbReference type="PANTHER" id="PTHR24567:SF75">
    <property type="entry name" value="FUMARATE AND NITRATE REDUCTION REGULATORY PROTEIN"/>
    <property type="match status" value="1"/>
</dbReference>
<keyword evidence="8" id="KW-1185">Reference proteome</keyword>
<dbReference type="GO" id="GO:0003677">
    <property type="term" value="F:DNA binding"/>
    <property type="evidence" value="ECO:0007669"/>
    <property type="project" value="UniProtKB-KW"/>
</dbReference>
<evidence type="ECO:0000259" key="6">
    <source>
        <dbReference type="PROSITE" id="PS51063"/>
    </source>
</evidence>
<feature type="domain" description="Cyclic nucleotide-binding" evidence="5">
    <location>
        <begin position="69"/>
        <end position="144"/>
    </location>
</feature>
<dbReference type="InterPro" id="IPR012318">
    <property type="entry name" value="HTH_CRP"/>
</dbReference>
<dbReference type="Gene3D" id="1.10.10.10">
    <property type="entry name" value="Winged helix-like DNA-binding domain superfamily/Winged helix DNA-binding domain"/>
    <property type="match status" value="1"/>
</dbReference>
<dbReference type="InterPro" id="IPR036388">
    <property type="entry name" value="WH-like_DNA-bd_sf"/>
</dbReference>
<gene>
    <name evidence="7" type="ORF">EUB48_04505</name>
</gene>
<dbReference type="FunFam" id="1.10.10.10:FF:000028">
    <property type="entry name" value="Fumarate/nitrate reduction transcriptional regulator Fnr"/>
    <property type="match status" value="1"/>
</dbReference>
<keyword evidence="1" id="KW-0805">Transcription regulation</keyword>
<dbReference type="InterPro" id="IPR000595">
    <property type="entry name" value="cNMP-bd_dom"/>
</dbReference>
<dbReference type="SUPFAM" id="SSF51206">
    <property type="entry name" value="cAMP-binding domain-like"/>
    <property type="match status" value="1"/>
</dbReference>
<dbReference type="CDD" id="cd00092">
    <property type="entry name" value="HTH_CRP"/>
    <property type="match status" value="1"/>
</dbReference>
<dbReference type="SUPFAM" id="SSF46785">
    <property type="entry name" value="Winged helix' DNA-binding domain"/>
    <property type="match status" value="1"/>
</dbReference>
<protein>
    <submittedName>
        <fullName evidence="7">Cyclic nucleotide-binding domain-containing protein</fullName>
    </submittedName>
</protein>
<evidence type="ECO:0000256" key="4">
    <source>
        <dbReference type="SAM" id="MobiDB-lite"/>
    </source>
</evidence>
<dbReference type="SMART" id="SM00419">
    <property type="entry name" value="HTH_CRP"/>
    <property type="match status" value="1"/>
</dbReference>
<dbReference type="KEGG" id="rhf:EUB48_04505"/>